<evidence type="ECO:0000313" key="4">
    <source>
        <dbReference type="EMBL" id="XDQ82021.1"/>
    </source>
</evidence>
<gene>
    <name evidence="4" type="ORF">AB2U05_27890</name>
</gene>
<feature type="region of interest" description="Disordered" evidence="1">
    <location>
        <begin position="1"/>
        <end position="27"/>
    </location>
</feature>
<keyword evidence="2" id="KW-0812">Transmembrane</keyword>
<proteinExistence type="predicted"/>
<feature type="transmembrane region" description="Helical" evidence="2">
    <location>
        <begin position="338"/>
        <end position="357"/>
    </location>
</feature>
<dbReference type="Pfam" id="PF13560">
    <property type="entry name" value="HTH_31"/>
    <property type="match status" value="1"/>
</dbReference>
<dbReference type="InterPro" id="IPR001387">
    <property type="entry name" value="Cro/C1-type_HTH"/>
</dbReference>
<evidence type="ECO:0000256" key="2">
    <source>
        <dbReference type="SAM" id="Phobius"/>
    </source>
</evidence>
<feature type="transmembrane region" description="Helical" evidence="2">
    <location>
        <begin position="312"/>
        <end position="332"/>
    </location>
</feature>
<dbReference type="CDD" id="cd00093">
    <property type="entry name" value="HTH_XRE"/>
    <property type="match status" value="1"/>
</dbReference>
<sequence>MSIPGGSRTDGGEPARRGPGRPSKSLDIAGLDPILREFARELRELKGRRTLKELAAALNWSQSEFSKAFNAVKLPPLGLVVALAELDGADAEEWRLRWAVVRRHLEQAGRTDLVQRPKPRERHALDTAAAEAEAMLRTIRARAVGSRKLAALNSEPLLAQLDKSLPTTTEKQGSGAEECWQDLTDYLRRLVLLFDPRPIEPARPGPAAITDVLPRLAELARLTDLPEWTALAELISTTYESAHERGTTVVGAWPNLFVVYEDRFAAFRTAAGRKAAQLARSSGYLPADAVVVEAAPVDLDRYDPPRSQWRDLIGWMVVVLVVAPGVVLAVHGGSGQAWTGWAAWSTPVLVLAGGVAVRMRHARKDPPRGAGH</sequence>
<dbReference type="RefSeq" id="WP_157881996.1">
    <property type="nucleotide sequence ID" value="NZ_CP163445.1"/>
</dbReference>
<name>A0AB39TS28_9ACTN</name>
<accession>A0AB39TS28</accession>
<protein>
    <submittedName>
        <fullName evidence="4">Helix-turn-helix domain-containing protein</fullName>
    </submittedName>
</protein>
<organism evidence="4">
    <name type="scientific">Streptomyces sp. Y1</name>
    <dbReference type="NCBI Taxonomy" id="3238634"/>
    <lineage>
        <taxon>Bacteria</taxon>
        <taxon>Bacillati</taxon>
        <taxon>Actinomycetota</taxon>
        <taxon>Actinomycetes</taxon>
        <taxon>Kitasatosporales</taxon>
        <taxon>Streptomycetaceae</taxon>
        <taxon>Streptomyces</taxon>
    </lineage>
</organism>
<dbReference type="EMBL" id="CP163445">
    <property type="protein sequence ID" value="XDQ82021.1"/>
    <property type="molecule type" value="Genomic_DNA"/>
</dbReference>
<dbReference type="SMART" id="SM00530">
    <property type="entry name" value="HTH_XRE"/>
    <property type="match status" value="1"/>
</dbReference>
<keyword evidence="2" id="KW-0472">Membrane</keyword>
<feature type="domain" description="HTH cro/C1-type" evidence="3">
    <location>
        <begin position="38"/>
        <end position="94"/>
    </location>
</feature>
<dbReference type="AlphaFoldDB" id="A0AB39TS28"/>
<keyword evidence="2" id="KW-1133">Transmembrane helix</keyword>
<evidence type="ECO:0000256" key="1">
    <source>
        <dbReference type="SAM" id="MobiDB-lite"/>
    </source>
</evidence>
<reference evidence="4" key="1">
    <citation type="submission" date="2024-07" db="EMBL/GenBank/DDBJ databases">
        <authorList>
            <person name="Yu S.T."/>
        </authorList>
    </citation>
    <scope>NUCLEOTIDE SEQUENCE</scope>
    <source>
        <strain evidence="4">Y1</strain>
    </source>
</reference>
<evidence type="ECO:0000259" key="3">
    <source>
        <dbReference type="SMART" id="SM00530"/>
    </source>
</evidence>